<feature type="binding site" evidence="12">
    <location>
        <position position="115"/>
    </location>
    <ligand>
        <name>a divalent metal cation</name>
        <dbReference type="ChEBI" id="CHEBI:60240"/>
    </ligand>
</feature>
<keyword evidence="10 12" id="KW-0378">Hydrolase</keyword>
<dbReference type="Pfam" id="PF01351">
    <property type="entry name" value="RNase_HII"/>
    <property type="match status" value="1"/>
</dbReference>
<dbReference type="CDD" id="cd07182">
    <property type="entry name" value="RNase_HII_bacteria_HII_like"/>
    <property type="match status" value="1"/>
</dbReference>
<reference evidence="16" key="1">
    <citation type="submission" date="2017-09" db="EMBL/GenBank/DDBJ databases">
        <title>Depth-based differentiation of microbial function through sediment-hosted aquifers and enrichment of novel symbionts in the deep terrestrial subsurface.</title>
        <authorList>
            <person name="Probst A.J."/>
            <person name="Ladd B."/>
            <person name="Jarett J.K."/>
            <person name="Geller-Mcgrath D.E."/>
            <person name="Sieber C.M.K."/>
            <person name="Emerson J.B."/>
            <person name="Anantharaman K."/>
            <person name="Thomas B.C."/>
            <person name="Malmstrom R."/>
            <person name="Stieglmeier M."/>
            <person name="Klingl A."/>
            <person name="Woyke T."/>
            <person name="Ryan C.M."/>
            <person name="Banfield J.F."/>
        </authorList>
    </citation>
    <scope>NUCLEOTIDE SEQUENCE [LARGE SCALE GENOMIC DNA]</scope>
</reference>
<evidence type="ECO:0000256" key="13">
    <source>
        <dbReference type="RuleBase" id="RU003515"/>
    </source>
</evidence>
<accession>A0A2M8KWW6</accession>
<dbReference type="SUPFAM" id="SSF53098">
    <property type="entry name" value="Ribonuclease H-like"/>
    <property type="match status" value="1"/>
</dbReference>
<organism evidence="15 16">
    <name type="scientific">Candidatus Ryanbacteria bacterium CG10_big_fil_rev_8_21_14_0_10_43_42</name>
    <dbReference type="NCBI Taxonomy" id="1974864"/>
    <lineage>
        <taxon>Bacteria</taxon>
        <taxon>Candidatus Ryaniibacteriota</taxon>
    </lineage>
</organism>
<evidence type="ECO:0000256" key="11">
    <source>
        <dbReference type="ARBA" id="ARBA00023211"/>
    </source>
</evidence>
<evidence type="ECO:0000259" key="14">
    <source>
        <dbReference type="PROSITE" id="PS51975"/>
    </source>
</evidence>
<evidence type="ECO:0000256" key="5">
    <source>
        <dbReference type="ARBA" id="ARBA00007383"/>
    </source>
</evidence>
<comment type="cofactor">
    <cofactor evidence="2">
        <name>Mg(2+)</name>
        <dbReference type="ChEBI" id="CHEBI:18420"/>
    </cofactor>
</comment>
<dbReference type="InterPro" id="IPR012337">
    <property type="entry name" value="RNaseH-like_sf"/>
</dbReference>
<keyword evidence="11" id="KW-0464">Manganese</keyword>
<dbReference type="Gene3D" id="3.30.420.10">
    <property type="entry name" value="Ribonuclease H-like superfamily/Ribonuclease H"/>
    <property type="match status" value="1"/>
</dbReference>
<name>A0A2M8KWW6_9BACT</name>
<feature type="binding site" evidence="12">
    <location>
        <position position="11"/>
    </location>
    <ligand>
        <name>a divalent metal cation</name>
        <dbReference type="ChEBI" id="CHEBI:60240"/>
    </ligand>
</feature>
<comment type="caution">
    <text evidence="15">The sequence shown here is derived from an EMBL/GenBank/DDBJ whole genome shotgun (WGS) entry which is preliminary data.</text>
</comment>
<dbReference type="AlphaFoldDB" id="A0A2M8KWW6"/>
<dbReference type="GO" id="GO:0006298">
    <property type="term" value="P:mismatch repair"/>
    <property type="evidence" value="ECO:0007669"/>
    <property type="project" value="TreeGrafter"/>
</dbReference>
<dbReference type="NCBIfam" id="NF000595">
    <property type="entry name" value="PRK00015.1-3"/>
    <property type="match status" value="1"/>
</dbReference>
<evidence type="ECO:0000256" key="8">
    <source>
        <dbReference type="ARBA" id="ARBA00022723"/>
    </source>
</evidence>
<gene>
    <name evidence="15" type="ORF">COU90_02945</name>
</gene>
<evidence type="ECO:0000256" key="2">
    <source>
        <dbReference type="ARBA" id="ARBA00001946"/>
    </source>
</evidence>
<evidence type="ECO:0000256" key="1">
    <source>
        <dbReference type="ARBA" id="ARBA00000077"/>
    </source>
</evidence>
<dbReference type="GO" id="GO:0003723">
    <property type="term" value="F:RNA binding"/>
    <property type="evidence" value="ECO:0007669"/>
    <property type="project" value="UniProtKB-UniRule"/>
</dbReference>
<dbReference type="InterPro" id="IPR024567">
    <property type="entry name" value="RNase_HII/HIII_dom"/>
</dbReference>
<evidence type="ECO:0000256" key="6">
    <source>
        <dbReference type="ARBA" id="ARBA00022490"/>
    </source>
</evidence>
<dbReference type="PANTHER" id="PTHR10954">
    <property type="entry name" value="RIBONUCLEASE H2 SUBUNIT A"/>
    <property type="match status" value="1"/>
</dbReference>
<evidence type="ECO:0000256" key="12">
    <source>
        <dbReference type="PROSITE-ProRule" id="PRU01319"/>
    </source>
</evidence>
<comment type="subcellular location">
    <subcellularLocation>
        <location evidence="4">Cytoplasm</location>
    </subcellularLocation>
</comment>
<keyword evidence="8 12" id="KW-0479">Metal-binding</keyword>
<evidence type="ECO:0000256" key="4">
    <source>
        <dbReference type="ARBA" id="ARBA00004496"/>
    </source>
</evidence>
<evidence type="ECO:0000256" key="3">
    <source>
        <dbReference type="ARBA" id="ARBA00004065"/>
    </source>
</evidence>
<comment type="cofactor">
    <cofactor evidence="12">
        <name>Mn(2+)</name>
        <dbReference type="ChEBI" id="CHEBI:29035"/>
    </cofactor>
    <cofactor evidence="12">
        <name>Mg(2+)</name>
        <dbReference type="ChEBI" id="CHEBI:18420"/>
    </cofactor>
    <text evidence="12">Manganese or magnesium. Binds 1 divalent metal ion per monomer in the absence of substrate. May bind a second metal ion after substrate binding.</text>
</comment>
<comment type="similarity">
    <text evidence="5 13">Belongs to the RNase HII family.</text>
</comment>
<feature type="domain" description="RNase H type-2" evidence="14">
    <location>
        <begin position="4"/>
        <end position="201"/>
    </location>
</feature>
<dbReference type="GO" id="GO:0005737">
    <property type="term" value="C:cytoplasm"/>
    <property type="evidence" value="ECO:0007669"/>
    <property type="project" value="UniProtKB-SubCell"/>
</dbReference>
<dbReference type="PANTHER" id="PTHR10954:SF18">
    <property type="entry name" value="RIBONUCLEASE HII"/>
    <property type="match status" value="1"/>
</dbReference>
<proteinExistence type="inferred from homology"/>
<keyword evidence="9 12" id="KW-0255">Endonuclease</keyword>
<keyword evidence="6" id="KW-0963">Cytoplasm</keyword>
<dbReference type="InterPro" id="IPR001352">
    <property type="entry name" value="RNase_HII/HIII"/>
</dbReference>
<dbReference type="GO" id="GO:0046872">
    <property type="term" value="F:metal ion binding"/>
    <property type="evidence" value="ECO:0007669"/>
    <property type="project" value="UniProtKB-KW"/>
</dbReference>
<evidence type="ECO:0000313" key="16">
    <source>
        <dbReference type="Proteomes" id="UP000229098"/>
    </source>
</evidence>
<evidence type="ECO:0000256" key="9">
    <source>
        <dbReference type="ARBA" id="ARBA00022759"/>
    </source>
</evidence>
<feature type="binding site" evidence="12">
    <location>
        <position position="10"/>
    </location>
    <ligand>
        <name>a divalent metal cation</name>
        <dbReference type="ChEBI" id="CHEBI:60240"/>
    </ligand>
</feature>
<dbReference type="PROSITE" id="PS51975">
    <property type="entry name" value="RNASE_H_2"/>
    <property type="match status" value="1"/>
</dbReference>
<keyword evidence="7 12" id="KW-0540">Nuclease</keyword>
<evidence type="ECO:0000313" key="15">
    <source>
        <dbReference type="EMBL" id="PJE64382.1"/>
    </source>
</evidence>
<evidence type="ECO:0000256" key="10">
    <source>
        <dbReference type="ARBA" id="ARBA00022801"/>
    </source>
</evidence>
<evidence type="ECO:0000256" key="7">
    <source>
        <dbReference type="ARBA" id="ARBA00022722"/>
    </source>
</evidence>
<comment type="function">
    <text evidence="3 13">Endonuclease that specifically degrades the RNA of RNA-DNA hybrids.</text>
</comment>
<dbReference type="InterPro" id="IPR022898">
    <property type="entry name" value="RNase_HII"/>
</dbReference>
<comment type="catalytic activity">
    <reaction evidence="1 12 13">
        <text>Endonucleolytic cleavage to 5'-phosphomonoester.</text>
        <dbReference type="EC" id="3.1.26.4"/>
    </reaction>
</comment>
<protein>
    <recommendedName>
        <fullName evidence="13">Ribonuclease</fullName>
        <ecNumber evidence="13">3.1.26.4</ecNumber>
    </recommendedName>
</protein>
<dbReference type="Proteomes" id="UP000229098">
    <property type="component" value="Unassembled WGS sequence"/>
</dbReference>
<sequence length="201" mass="22326">MKRKYIIGIDEVGRGPLAGPLTLGAVAFFGEGEELSNDFGLGGIKDSKKLSHKRRVEWAMKITKQLPYAVSSIHAGEIDSGGISRALRKAVADVLEKLLTENPSIFHSECVVQLDGGLHAPDLFTHQETIIKGDETNALISAASIVAKVCRDAYMCRLHEKYPVYGFDKHKGYGTRLHMDNIIKHGLSRHHRKSFCRNFIK</sequence>
<dbReference type="GO" id="GO:0043137">
    <property type="term" value="P:DNA replication, removal of RNA primer"/>
    <property type="evidence" value="ECO:0007669"/>
    <property type="project" value="TreeGrafter"/>
</dbReference>
<dbReference type="EC" id="3.1.26.4" evidence="13"/>
<dbReference type="GO" id="GO:0032299">
    <property type="term" value="C:ribonuclease H2 complex"/>
    <property type="evidence" value="ECO:0007669"/>
    <property type="project" value="TreeGrafter"/>
</dbReference>
<dbReference type="InterPro" id="IPR036397">
    <property type="entry name" value="RNaseH_sf"/>
</dbReference>
<dbReference type="GO" id="GO:0004523">
    <property type="term" value="F:RNA-DNA hybrid ribonuclease activity"/>
    <property type="evidence" value="ECO:0007669"/>
    <property type="project" value="UniProtKB-UniRule"/>
</dbReference>
<dbReference type="EMBL" id="PFEF01000006">
    <property type="protein sequence ID" value="PJE64382.1"/>
    <property type="molecule type" value="Genomic_DNA"/>
</dbReference>